<dbReference type="Gene3D" id="3.50.50.60">
    <property type="entry name" value="FAD/NAD(P)-binding domain"/>
    <property type="match status" value="1"/>
</dbReference>
<evidence type="ECO:0000256" key="3">
    <source>
        <dbReference type="ARBA" id="ARBA00023002"/>
    </source>
</evidence>
<reference evidence="6" key="1">
    <citation type="submission" date="2020-08" db="EMBL/GenBank/DDBJ databases">
        <title>Genome public.</title>
        <authorList>
            <person name="Liu C."/>
            <person name="Sun Q."/>
        </authorList>
    </citation>
    <scope>NUCLEOTIDE SEQUENCE</scope>
    <source>
        <strain evidence="6">NSJ-15</strain>
    </source>
</reference>
<dbReference type="AlphaFoldDB" id="A0A8J6TQT9"/>
<dbReference type="PANTHER" id="PTHR43498:SF1">
    <property type="entry name" value="COB--COM HETERODISULFIDE REDUCTASE IRON-SULFUR SUBUNIT A"/>
    <property type="match status" value="1"/>
</dbReference>
<keyword evidence="1" id="KW-0004">4Fe-4S</keyword>
<evidence type="ECO:0000313" key="6">
    <source>
        <dbReference type="EMBL" id="MBC8609671.1"/>
    </source>
</evidence>
<evidence type="ECO:0000256" key="2">
    <source>
        <dbReference type="ARBA" id="ARBA00022723"/>
    </source>
</evidence>
<evidence type="ECO:0000313" key="7">
    <source>
        <dbReference type="Proteomes" id="UP000632659"/>
    </source>
</evidence>
<dbReference type="InterPro" id="IPR039650">
    <property type="entry name" value="HdrA-like"/>
</dbReference>
<keyword evidence="2" id="KW-0479">Metal-binding</keyword>
<dbReference type="EMBL" id="JACRTL010000001">
    <property type="protein sequence ID" value="MBC8609671.1"/>
    <property type="molecule type" value="Genomic_DNA"/>
</dbReference>
<dbReference type="RefSeq" id="WP_093988114.1">
    <property type="nucleotide sequence ID" value="NZ_FYDD01000003.1"/>
</dbReference>
<sequence length="445" mass="48312">MSRSIFEPEAQIPVLAECDVLVVGGGPAGIAAAVGAARTGVKTIVVERYGCLGGILTTCSMETPAWWRDEKAVMPGGIFAELDDRLVKAGLSQHCFFRPGTGRAYDTEALKYVADELIEENGAFSILHCLGVSPIMDGDQITGVVTESKSGRQAVLAKRIVDCTGDADIAARAGAAFVSAEEPTGSLPAGQLYNGTIVYGLSNVDTRRFEEDVDRDPMSRHPILHRLCHHYLDDAERDGIPVPEGMRKGFVYNMVETDALPALNQTQLPVNGTDVISLTQAEILGREAVMKTIPIYRKYAPGMEHARLRYFSMGIGIRETRRIVGEYTLNLHDIFESKENSESIGVYPFCCDGAEGTIPASTDRHFQVPYRITVPQRVENLLVAGRCVSAQRRCYGVSRMVNFAMVTGQAAGTASAVAVKDGVSSRDVNITDLQKELQHQGVKIK</sequence>
<protein>
    <submittedName>
        <fullName evidence="6">FAD-dependent oxidoreductase</fullName>
    </submittedName>
</protein>
<dbReference type="Proteomes" id="UP000632659">
    <property type="component" value="Unassembled WGS sequence"/>
</dbReference>
<dbReference type="PANTHER" id="PTHR43498">
    <property type="entry name" value="FERREDOXIN:COB-COM HETERODISULFIDE REDUCTASE SUBUNIT A"/>
    <property type="match status" value="1"/>
</dbReference>
<evidence type="ECO:0000256" key="4">
    <source>
        <dbReference type="ARBA" id="ARBA00023004"/>
    </source>
</evidence>
<name>A0A8J6TQT9_9FIRM</name>
<dbReference type="GO" id="GO:0046872">
    <property type="term" value="F:metal ion binding"/>
    <property type="evidence" value="ECO:0007669"/>
    <property type="project" value="UniProtKB-KW"/>
</dbReference>
<dbReference type="SUPFAM" id="SSF51905">
    <property type="entry name" value="FAD/NAD(P)-binding domain"/>
    <property type="match status" value="1"/>
</dbReference>
<gene>
    <name evidence="6" type="ORF">H8702_00870</name>
</gene>
<dbReference type="GO" id="GO:0051539">
    <property type="term" value="F:4 iron, 4 sulfur cluster binding"/>
    <property type="evidence" value="ECO:0007669"/>
    <property type="project" value="UniProtKB-KW"/>
</dbReference>
<dbReference type="Pfam" id="PF12831">
    <property type="entry name" value="FAD_oxidored"/>
    <property type="match status" value="1"/>
</dbReference>
<keyword evidence="4" id="KW-0408">Iron</keyword>
<dbReference type="InterPro" id="IPR036188">
    <property type="entry name" value="FAD/NAD-bd_sf"/>
</dbReference>
<keyword evidence="3" id="KW-0560">Oxidoreductase</keyword>
<dbReference type="GO" id="GO:0016491">
    <property type="term" value="F:oxidoreductase activity"/>
    <property type="evidence" value="ECO:0007669"/>
    <property type="project" value="UniProtKB-KW"/>
</dbReference>
<accession>A0A8J6TQT9</accession>
<proteinExistence type="predicted"/>
<keyword evidence="5" id="KW-0411">Iron-sulfur</keyword>
<organism evidence="6 7">
    <name type="scientific">Massiliimalia timonensis</name>
    <dbReference type="NCBI Taxonomy" id="1987501"/>
    <lineage>
        <taxon>Bacteria</taxon>
        <taxon>Bacillati</taxon>
        <taxon>Bacillota</taxon>
        <taxon>Clostridia</taxon>
        <taxon>Eubacteriales</taxon>
        <taxon>Oscillospiraceae</taxon>
        <taxon>Massiliimalia</taxon>
    </lineage>
</organism>
<comment type="caution">
    <text evidence="6">The sequence shown here is derived from an EMBL/GenBank/DDBJ whole genome shotgun (WGS) entry which is preliminary data.</text>
</comment>
<keyword evidence="7" id="KW-1185">Reference proteome</keyword>
<evidence type="ECO:0000256" key="5">
    <source>
        <dbReference type="ARBA" id="ARBA00023014"/>
    </source>
</evidence>
<dbReference type="OrthoDB" id="9759982at2"/>
<evidence type="ECO:0000256" key="1">
    <source>
        <dbReference type="ARBA" id="ARBA00022485"/>
    </source>
</evidence>